<evidence type="ECO:0000313" key="4">
    <source>
        <dbReference type="EMBL" id="MCB7389530.1"/>
    </source>
</evidence>
<dbReference type="Pfam" id="PF13556">
    <property type="entry name" value="HTH_30"/>
    <property type="match status" value="1"/>
</dbReference>
<organism evidence="4 5">
    <name type="scientific">Bariatricus massiliensis</name>
    <dbReference type="NCBI Taxonomy" id="1745713"/>
    <lineage>
        <taxon>Bacteria</taxon>
        <taxon>Bacillati</taxon>
        <taxon>Bacillota</taxon>
        <taxon>Clostridia</taxon>
        <taxon>Lachnospirales</taxon>
        <taxon>Lachnospiraceae</taxon>
        <taxon>Bariatricus</taxon>
    </lineage>
</organism>
<proteinExistence type="inferred from homology"/>
<sequence>MNFTKLTDYLGKTLHIHLVSNCADWEIQDVALLDNRQLHYNKNTLYFGYYEQLGQKPGWPPQSIIAVPDISDTAIESLGFVTDASNIALVLEQDLFALFNQTKNVIETTRSSSLYEELTSLAAQTKSLDSVLNSASIHLGNSLIFSDMSFKIIASSTSIPVTDPIWKENIRQGYCSYEFISAVKELEPVKNASLTTDAIEVSCSESPYRKLSSKVFHNGVQIGFLLMIEGESLFMPSHREMLSTVSHAVSYTITRYMPDLIEGVSPYQQVLYDLLIGTPSKEVLPTLSKLVFPSRMAVAYLRPAQYLGRRHLKEHTSRQLKTRFPGSHVAYHQNGIAALLPLKNAVHITGGLLQELKEFADTEHIRIGISNAFSNMESFVMHYEQAYAAMELGQKFSAQEIVYYYLDYQIFDLFSETKNPETLGRFCHPALALLRQYDHKNNTQLYHTLQVFLHCTGSIKLASQQLFIHRNSLVYRLNRITEVCQINLEDPDTCLLLRLSYLIDQYNGL</sequence>
<dbReference type="InterPro" id="IPR051448">
    <property type="entry name" value="CdaR-like_regulators"/>
</dbReference>
<dbReference type="Gene3D" id="1.10.10.2840">
    <property type="entry name" value="PucR C-terminal helix-turn-helix domain"/>
    <property type="match status" value="1"/>
</dbReference>
<dbReference type="EMBL" id="JAJCIS010000030">
    <property type="protein sequence ID" value="MCB7389530.1"/>
    <property type="molecule type" value="Genomic_DNA"/>
</dbReference>
<dbReference type="RefSeq" id="WP_066730844.1">
    <property type="nucleotide sequence ID" value="NZ_JAJCIQ010000004.1"/>
</dbReference>
<comment type="caution">
    <text evidence="4">The sequence shown here is derived from an EMBL/GenBank/DDBJ whole genome shotgun (WGS) entry which is preliminary data.</text>
</comment>
<dbReference type="Proteomes" id="UP001299546">
    <property type="component" value="Unassembled WGS sequence"/>
</dbReference>
<evidence type="ECO:0000313" key="5">
    <source>
        <dbReference type="Proteomes" id="UP001299546"/>
    </source>
</evidence>
<evidence type="ECO:0000256" key="1">
    <source>
        <dbReference type="ARBA" id="ARBA00006754"/>
    </source>
</evidence>
<name>A0ABS8DMD9_9FIRM</name>
<keyword evidence="5" id="KW-1185">Reference proteome</keyword>
<dbReference type="InterPro" id="IPR025736">
    <property type="entry name" value="PucR_C-HTH_dom"/>
</dbReference>
<dbReference type="PANTHER" id="PTHR33744">
    <property type="entry name" value="CARBOHYDRATE DIACID REGULATOR"/>
    <property type="match status" value="1"/>
</dbReference>
<gene>
    <name evidence="4" type="ORF">LIZ65_19800</name>
</gene>
<feature type="domain" description="PucR C-terminal helix-turn-helix" evidence="2">
    <location>
        <begin position="445"/>
        <end position="502"/>
    </location>
</feature>
<evidence type="ECO:0000259" key="3">
    <source>
        <dbReference type="Pfam" id="PF17853"/>
    </source>
</evidence>
<reference evidence="4 5" key="1">
    <citation type="submission" date="2021-10" db="EMBL/GenBank/DDBJ databases">
        <title>Collection of gut derived symbiotic bacterial strains cultured from healthy donors.</title>
        <authorList>
            <person name="Lin H."/>
            <person name="Littmann E."/>
            <person name="Kohout C."/>
            <person name="Pamer E.G."/>
        </authorList>
    </citation>
    <scope>NUCLEOTIDE SEQUENCE [LARGE SCALE GENOMIC DNA]</scope>
    <source>
        <strain evidence="4 5">DFI.1.165</strain>
    </source>
</reference>
<dbReference type="PANTHER" id="PTHR33744:SF1">
    <property type="entry name" value="DNA-BINDING TRANSCRIPTIONAL ACTIVATOR ADER"/>
    <property type="match status" value="1"/>
</dbReference>
<accession>A0ABS8DMD9</accession>
<protein>
    <submittedName>
        <fullName evidence="4">Helix-turn-helix domain-containing protein</fullName>
    </submittedName>
</protein>
<feature type="domain" description="CdaR GGDEF-like" evidence="3">
    <location>
        <begin position="295"/>
        <end position="391"/>
    </location>
</feature>
<dbReference type="InterPro" id="IPR041522">
    <property type="entry name" value="CdaR_GGDEF"/>
</dbReference>
<evidence type="ECO:0000259" key="2">
    <source>
        <dbReference type="Pfam" id="PF13556"/>
    </source>
</evidence>
<comment type="similarity">
    <text evidence="1">Belongs to the CdaR family.</text>
</comment>
<dbReference type="InterPro" id="IPR042070">
    <property type="entry name" value="PucR_C-HTH_sf"/>
</dbReference>
<dbReference type="Pfam" id="PF17853">
    <property type="entry name" value="GGDEF_2"/>
    <property type="match status" value="1"/>
</dbReference>